<proteinExistence type="predicted"/>
<dbReference type="Proteomes" id="UP000001625">
    <property type="component" value="Chromosome"/>
</dbReference>
<dbReference type="OrthoDB" id="8904545at2"/>
<keyword evidence="2" id="KW-1185">Reference proteome</keyword>
<dbReference type="RefSeq" id="WP_013030428.1">
    <property type="nucleotide sequence ID" value="NC_013959.1"/>
</dbReference>
<dbReference type="KEGG" id="slt:Slit_2303"/>
<accession>D5CLT5</accession>
<gene>
    <name evidence="1" type="ordered locus">Slit_2303</name>
</gene>
<reference evidence="1 2" key="1">
    <citation type="submission" date="2010-03" db="EMBL/GenBank/DDBJ databases">
        <title>Complete sequence of Sideroxydans lithotrophicus ES-1.</title>
        <authorList>
            <consortium name="US DOE Joint Genome Institute"/>
            <person name="Lucas S."/>
            <person name="Copeland A."/>
            <person name="Lapidus A."/>
            <person name="Cheng J.-F."/>
            <person name="Bruce D."/>
            <person name="Goodwin L."/>
            <person name="Pitluck S."/>
            <person name="Munk A.C."/>
            <person name="Detter J.C."/>
            <person name="Han C."/>
            <person name="Tapia R."/>
            <person name="Larimer F."/>
            <person name="Land M."/>
            <person name="Hauser L."/>
            <person name="Kyrpides N."/>
            <person name="Ivanova N."/>
            <person name="Emerson D."/>
            <person name="Woyke T."/>
        </authorList>
    </citation>
    <scope>NUCLEOTIDE SEQUENCE [LARGE SCALE GENOMIC DNA]</scope>
    <source>
        <strain evidence="1 2">ES-1</strain>
    </source>
</reference>
<sequence length="239" mass="26386" precursor="true">MSNNNWVTKHITRLVLLMMIGVGMDANAGLFGIGGASWKEEALQPDGQKIMVERNVVRKGNHEIGQRPPIGNQSLTFSIPNTGERVTWEDSYSEDVGGGNFNPMLLGVQKNTAYVLASPAGCLSYNKWGRPNPPYVIFKYEAKQWQRIQLQELPAEFKSPNLVISSPDDAAEEATHGILMADKISELNTGFQQPVYMSILREPLAASGQGSCPELVYYKGAWIGPGDSIGKRMMDRIKK</sequence>
<dbReference type="eggNOG" id="ENOG50305GN">
    <property type="taxonomic scope" value="Bacteria"/>
</dbReference>
<name>D5CLT5_SIDLE</name>
<evidence type="ECO:0000313" key="1">
    <source>
        <dbReference type="EMBL" id="ADE12530.1"/>
    </source>
</evidence>
<dbReference type="AlphaFoldDB" id="D5CLT5"/>
<organism evidence="1 2">
    <name type="scientific">Sideroxydans lithotrophicus (strain ES-1)</name>
    <dbReference type="NCBI Taxonomy" id="580332"/>
    <lineage>
        <taxon>Bacteria</taxon>
        <taxon>Pseudomonadati</taxon>
        <taxon>Pseudomonadota</taxon>
        <taxon>Betaproteobacteria</taxon>
        <taxon>Nitrosomonadales</taxon>
        <taxon>Gallionellaceae</taxon>
        <taxon>Sideroxydans</taxon>
    </lineage>
</organism>
<protein>
    <submittedName>
        <fullName evidence="1">Uncharacterized protein</fullName>
    </submittedName>
</protein>
<dbReference type="STRING" id="580332.Slit_2303"/>
<dbReference type="HOGENOM" id="CLU_1056560_0_0_4"/>
<dbReference type="EMBL" id="CP001965">
    <property type="protein sequence ID" value="ADE12530.1"/>
    <property type="molecule type" value="Genomic_DNA"/>
</dbReference>
<evidence type="ECO:0000313" key="2">
    <source>
        <dbReference type="Proteomes" id="UP000001625"/>
    </source>
</evidence>